<accession>A0ABS1DSL4</accession>
<keyword evidence="3" id="KW-1185">Reference proteome</keyword>
<feature type="transmembrane region" description="Helical" evidence="1">
    <location>
        <begin position="100"/>
        <end position="118"/>
    </location>
</feature>
<sequence>MVWLEALFAFVAVAAALTMRPWRGVGPGGPPWPWLAWAAVLPVMWGADRYAESAVAQPLSGACLLMLMMGWPLAVLALLPVALVTALAGDLGAQAGIERLVWLGLVPATLAMGLGAALRRWLPQHLFVYILGRGFFATAIAGALAGTLAALLHPTPGGLGDDDLALARWLAAWGDAWLAGILVAIFVAFRPEWLATYTDRLYLPKS</sequence>
<evidence type="ECO:0000313" key="2">
    <source>
        <dbReference type="EMBL" id="MBK1711782.1"/>
    </source>
</evidence>
<keyword evidence="1" id="KW-0472">Membrane</keyword>
<evidence type="ECO:0000256" key="1">
    <source>
        <dbReference type="SAM" id="Phobius"/>
    </source>
</evidence>
<protein>
    <recommendedName>
        <fullName evidence="4">Energy-coupling factor transport system substrate-specific component</fullName>
    </recommendedName>
</protein>
<dbReference type="EMBL" id="NRRU01000007">
    <property type="protein sequence ID" value="MBK1711782.1"/>
    <property type="molecule type" value="Genomic_DNA"/>
</dbReference>
<feature type="transmembrane region" description="Helical" evidence="1">
    <location>
        <begin position="32"/>
        <end position="51"/>
    </location>
</feature>
<proteinExistence type="predicted"/>
<keyword evidence="1" id="KW-1133">Transmembrane helix</keyword>
<feature type="transmembrane region" description="Helical" evidence="1">
    <location>
        <begin position="130"/>
        <end position="150"/>
    </location>
</feature>
<reference evidence="2" key="1">
    <citation type="submission" date="2017-08" db="EMBL/GenBank/DDBJ databases">
        <authorList>
            <person name="Imhoff J.F."/>
            <person name="Rahn T."/>
            <person name="Kuenzel S."/>
            <person name="Neulinger S.C."/>
        </authorList>
    </citation>
    <scope>NUCLEOTIDE SEQUENCE</scope>
    <source>
        <strain evidence="2">IM 151</strain>
    </source>
</reference>
<feature type="transmembrane region" description="Helical" evidence="1">
    <location>
        <begin position="170"/>
        <end position="189"/>
    </location>
</feature>
<dbReference type="RefSeq" id="WP_200377809.1">
    <property type="nucleotide sequence ID" value="NZ_NRRU01000007.1"/>
</dbReference>
<evidence type="ECO:0000313" key="3">
    <source>
        <dbReference type="Proteomes" id="UP001041814"/>
    </source>
</evidence>
<keyword evidence="1" id="KW-0812">Transmembrane</keyword>
<evidence type="ECO:0008006" key="4">
    <source>
        <dbReference type="Google" id="ProtNLM"/>
    </source>
</evidence>
<gene>
    <name evidence="2" type="ORF">CKO43_03185</name>
</gene>
<feature type="transmembrane region" description="Helical" evidence="1">
    <location>
        <begin position="63"/>
        <end position="88"/>
    </location>
</feature>
<reference evidence="2" key="2">
    <citation type="journal article" date="2020" name="Microorganisms">
        <title>Osmotic Adaptation and Compatible Solute Biosynthesis of Phototrophic Bacteria as Revealed from Genome Analyses.</title>
        <authorList>
            <person name="Imhoff J.F."/>
            <person name="Rahn T."/>
            <person name="Kunzel S."/>
            <person name="Keller A."/>
            <person name="Neulinger S.C."/>
        </authorList>
    </citation>
    <scope>NUCLEOTIDE SEQUENCE</scope>
    <source>
        <strain evidence="2">IM 151</strain>
    </source>
</reference>
<organism evidence="2 3">
    <name type="scientific">Rubrivivax gelatinosus</name>
    <name type="common">Rhodocyclus gelatinosus</name>
    <name type="synonym">Rhodopseudomonas gelatinosa</name>
    <dbReference type="NCBI Taxonomy" id="28068"/>
    <lineage>
        <taxon>Bacteria</taxon>
        <taxon>Pseudomonadati</taxon>
        <taxon>Pseudomonadota</taxon>
        <taxon>Betaproteobacteria</taxon>
        <taxon>Burkholderiales</taxon>
        <taxon>Sphaerotilaceae</taxon>
        <taxon>Rubrivivax</taxon>
    </lineage>
</organism>
<comment type="caution">
    <text evidence="2">The sequence shown here is derived from an EMBL/GenBank/DDBJ whole genome shotgun (WGS) entry which is preliminary data.</text>
</comment>
<dbReference type="Proteomes" id="UP001041814">
    <property type="component" value="Unassembled WGS sequence"/>
</dbReference>
<name>A0ABS1DSL4_RUBGE</name>